<dbReference type="InterPro" id="IPR036397">
    <property type="entry name" value="RNaseH_sf"/>
</dbReference>
<gene>
    <name evidence="5" type="ORF">TGAM01_v210285</name>
</gene>
<accession>A0A2P4Z9D8</accession>
<dbReference type="GO" id="GO:0004527">
    <property type="term" value="F:exonuclease activity"/>
    <property type="evidence" value="ECO:0007669"/>
    <property type="project" value="UniProtKB-KW"/>
</dbReference>
<evidence type="ECO:0000313" key="5">
    <source>
        <dbReference type="EMBL" id="PON20886.1"/>
    </source>
</evidence>
<dbReference type="AlphaFoldDB" id="A0A2P4Z9D8"/>
<protein>
    <recommendedName>
        <fullName evidence="7">Exonuclease domain-containing protein</fullName>
    </recommendedName>
</protein>
<comment type="caution">
    <text evidence="5">The sequence shown here is derived from an EMBL/GenBank/DDBJ whole genome shotgun (WGS) entry which is preliminary data.</text>
</comment>
<sequence length="455" mass="51440">MHYHTSIPPKPPKPLMPLMPPSAPASSLMLHHAGNLYSRVEYGQQPNTYKTLLVQRHPHEVLLRECFLLGKEPLPRDRVEKGLCIEDFVWAPKPYPSTQKRKAVAIHCVRRQPKHCPMELLAVAAVDFLSGQVLINLRLVPNIGWNGSSRSESLHGWREARANLFDFIDQDTVIIGHKVQDDLEILRLLHKQIVDSRILATSAICTPPAKGHDYKPYLENVCMDFLGIKLRQGTTCPLENALAAREIVLHCIRWPKDLDIWAKETKSGLWKEREERMRRRFAKRSNPVGFSTFHPATQKNAMSIWINGKKLELGGNGPAAAFDEEYQNGYQDAYEAGFANGFKVGYKRRYEQANASGDYTEMEQAAPAAKRQKTHESIRDADESENPNNHGANASQENNTKTIQVARARSLLAHLMKDAKITEIIQMLNQTQGETRIAREATRYQTGSTHVAADC</sequence>
<dbReference type="InterPro" id="IPR047021">
    <property type="entry name" value="REXO1/3/4-like"/>
</dbReference>
<evidence type="ECO:0000256" key="3">
    <source>
        <dbReference type="ARBA" id="ARBA00022839"/>
    </source>
</evidence>
<proteinExistence type="predicted"/>
<keyword evidence="3" id="KW-0269">Exonuclease</keyword>
<keyword evidence="6" id="KW-1185">Reference proteome</keyword>
<evidence type="ECO:0000256" key="1">
    <source>
        <dbReference type="ARBA" id="ARBA00022722"/>
    </source>
</evidence>
<evidence type="ECO:0000256" key="4">
    <source>
        <dbReference type="SAM" id="MobiDB-lite"/>
    </source>
</evidence>
<name>A0A2P4Z9D8_9HYPO</name>
<dbReference type="GO" id="GO:0000027">
    <property type="term" value="P:ribosomal large subunit assembly"/>
    <property type="evidence" value="ECO:0007669"/>
    <property type="project" value="TreeGrafter"/>
</dbReference>
<reference evidence="5 6" key="1">
    <citation type="journal article" date="2016" name="Genome Announc.">
        <title>Draft Whole-Genome Sequence of Trichoderma gamsii T6085, a Promising Biocontrol Agent of Fusarium Head Blight on Wheat.</title>
        <authorList>
            <person name="Baroncelli R."/>
            <person name="Zapparata A."/>
            <person name="Piaggeschi G."/>
            <person name="Sarrocco S."/>
            <person name="Vannacci G."/>
        </authorList>
    </citation>
    <scope>NUCLEOTIDE SEQUENCE [LARGE SCALE GENOMIC DNA]</scope>
    <source>
        <strain evidence="5 6">T6085</strain>
    </source>
</reference>
<dbReference type="SUPFAM" id="SSF53098">
    <property type="entry name" value="Ribonuclease H-like"/>
    <property type="match status" value="1"/>
</dbReference>
<evidence type="ECO:0000256" key="2">
    <source>
        <dbReference type="ARBA" id="ARBA00022801"/>
    </source>
</evidence>
<dbReference type="PANTHER" id="PTHR12801">
    <property type="entry name" value="RNA EXONUCLEASE REXO1 / RECO3 FAMILY MEMBER-RELATED"/>
    <property type="match status" value="1"/>
</dbReference>
<dbReference type="PANTHER" id="PTHR12801:SF114">
    <property type="entry name" value="EXONUCLEASE, PUTATIVE (AFU_ORTHOLOGUE AFUA_7G00870)-RELATED"/>
    <property type="match status" value="1"/>
</dbReference>
<keyword evidence="2" id="KW-0378">Hydrolase</keyword>
<dbReference type="InterPro" id="IPR012337">
    <property type="entry name" value="RNaseH-like_sf"/>
</dbReference>
<dbReference type="RefSeq" id="XP_018657173.1">
    <property type="nucleotide sequence ID" value="XM_018809664.1"/>
</dbReference>
<dbReference type="GO" id="GO:0003676">
    <property type="term" value="F:nucleic acid binding"/>
    <property type="evidence" value="ECO:0007669"/>
    <property type="project" value="InterPro"/>
</dbReference>
<feature type="compositionally biased region" description="Polar residues" evidence="4">
    <location>
        <begin position="386"/>
        <end position="401"/>
    </location>
</feature>
<keyword evidence="1" id="KW-0540">Nuclease</keyword>
<evidence type="ECO:0008006" key="7">
    <source>
        <dbReference type="Google" id="ProtNLM"/>
    </source>
</evidence>
<feature type="region of interest" description="Disordered" evidence="4">
    <location>
        <begin position="357"/>
        <end position="401"/>
    </location>
</feature>
<dbReference type="STRING" id="398673.A0A2P4Z9D8"/>
<feature type="region of interest" description="Disordered" evidence="4">
    <location>
        <begin position="1"/>
        <end position="20"/>
    </location>
</feature>
<dbReference type="GO" id="GO:0005634">
    <property type="term" value="C:nucleus"/>
    <property type="evidence" value="ECO:0007669"/>
    <property type="project" value="TreeGrafter"/>
</dbReference>
<dbReference type="GeneID" id="29989747"/>
<dbReference type="GO" id="GO:0006364">
    <property type="term" value="P:rRNA processing"/>
    <property type="evidence" value="ECO:0007669"/>
    <property type="project" value="TreeGrafter"/>
</dbReference>
<dbReference type="Proteomes" id="UP000054821">
    <property type="component" value="Unassembled WGS sequence"/>
</dbReference>
<organism evidence="5 6">
    <name type="scientific">Trichoderma gamsii</name>
    <dbReference type="NCBI Taxonomy" id="398673"/>
    <lineage>
        <taxon>Eukaryota</taxon>
        <taxon>Fungi</taxon>
        <taxon>Dikarya</taxon>
        <taxon>Ascomycota</taxon>
        <taxon>Pezizomycotina</taxon>
        <taxon>Sordariomycetes</taxon>
        <taxon>Hypocreomycetidae</taxon>
        <taxon>Hypocreales</taxon>
        <taxon>Hypocreaceae</taxon>
        <taxon>Trichoderma</taxon>
    </lineage>
</organism>
<dbReference type="Gene3D" id="3.30.420.10">
    <property type="entry name" value="Ribonuclease H-like superfamily/Ribonuclease H"/>
    <property type="match status" value="1"/>
</dbReference>
<feature type="compositionally biased region" description="Pro residues" evidence="4">
    <location>
        <begin position="8"/>
        <end position="20"/>
    </location>
</feature>
<evidence type="ECO:0000313" key="6">
    <source>
        <dbReference type="Proteomes" id="UP000054821"/>
    </source>
</evidence>
<dbReference type="EMBL" id="JPDN02000059">
    <property type="protein sequence ID" value="PON20886.1"/>
    <property type="molecule type" value="Genomic_DNA"/>
</dbReference>